<dbReference type="InterPro" id="IPR001647">
    <property type="entry name" value="HTH_TetR"/>
</dbReference>
<keyword evidence="3" id="KW-0804">Transcription</keyword>
<dbReference type="SUPFAM" id="SSF46689">
    <property type="entry name" value="Homeodomain-like"/>
    <property type="match status" value="1"/>
</dbReference>
<dbReference type="PANTHER" id="PTHR30055:SF234">
    <property type="entry name" value="HTH-TYPE TRANSCRIPTIONAL REGULATOR BETI"/>
    <property type="match status" value="1"/>
</dbReference>
<evidence type="ECO:0000256" key="3">
    <source>
        <dbReference type="ARBA" id="ARBA00023163"/>
    </source>
</evidence>
<keyword evidence="2 4" id="KW-0238">DNA-binding</keyword>
<dbReference type="PROSITE" id="PS50977">
    <property type="entry name" value="HTH_TETR_2"/>
    <property type="match status" value="1"/>
</dbReference>
<dbReference type="EMBL" id="JBIAMX010000031">
    <property type="protein sequence ID" value="MFF0547075.1"/>
    <property type="molecule type" value="Genomic_DNA"/>
</dbReference>
<dbReference type="PRINTS" id="PR00455">
    <property type="entry name" value="HTHTETR"/>
</dbReference>
<evidence type="ECO:0000313" key="6">
    <source>
        <dbReference type="EMBL" id="MFF0547075.1"/>
    </source>
</evidence>
<evidence type="ECO:0000256" key="2">
    <source>
        <dbReference type="ARBA" id="ARBA00023125"/>
    </source>
</evidence>
<name>A0ABW6PXB5_9NOCA</name>
<keyword evidence="1" id="KW-0805">Transcription regulation</keyword>
<reference evidence="6 7" key="1">
    <citation type="submission" date="2024-10" db="EMBL/GenBank/DDBJ databases">
        <title>The Natural Products Discovery Center: Release of the First 8490 Sequenced Strains for Exploring Actinobacteria Biosynthetic Diversity.</title>
        <authorList>
            <person name="Kalkreuter E."/>
            <person name="Kautsar S.A."/>
            <person name="Yang D."/>
            <person name="Bader C.D."/>
            <person name="Teijaro C.N."/>
            <person name="Fluegel L."/>
            <person name="Davis C.M."/>
            <person name="Simpson J.R."/>
            <person name="Lauterbach L."/>
            <person name="Steele A.D."/>
            <person name="Gui C."/>
            <person name="Meng S."/>
            <person name="Li G."/>
            <person name="Viehrig K."/>
            <person name="Ye F."/>
            <person name="Su P."/>
            <person name="Kiefer A.F."/>
            <person name="Nichols A."/>
            <person name="Cepeda A.J."/>
            <person name="Yan W."/>
            <person name="Fan B."/>
            <person name="Jiang Y."/>
            <person name="Adhikari A."/>
            <person name="Zheng C.-J."/>
            <person name="Schuster L."/>
            <person name="Cowan T.M."/>
            <person name="Smanski M.J."/>
            <person name="Chevrette M.G."/>
            <person name="De Carvalho L.P.S."/>
            <person name="Shen B."/>
        </authorList>
    </citation>
    <scope>NUCLEOTIDE SEQUENCE [LARGE SCALE GENOMIC DNA]</scope>
    <source>
        <strain evidence="6 7">NPDC004045</strain>
    </source>
</reference>
<sequence length="199" mass="21843">MTDGVKTYRQQQAQQTRDRIADAAQRLFAEQGYTATSIDSIAAAAGVAVRTVYSAFGAKREILSAICERWLERAGARPLAQATLAIADPVERLRGAAHWLRTLYECGFDVVTVLDGAMGEDAQTRELLRAKLAGRNHVMDLFVESVRDRLIIGLPDAQAIYRAFAAPGVYRELVVESGWTPAAFEDWVAEALVRQLFGG</sequence>
<dbReference type="InterPro" id="IPR009057">
    <property type="entry name" value="Homeodomain-like_sf"/>
</dbReference>
<dbReference type="InterPro" id="IPR023772">
    <property type="entry name" value="DNA-bd_HTH_TetR-type_CS"/>
</dbReference>
<gene>
    <name evidence="6" type="ORF">ACFYTF_29990</name>
</gene>
<dbReference type="PANTHER" id="PTHR30055">
    <property type="entry name" value="HTH-TYPE TRANSCRIPTIONAL REGULATOR RUTR"/>
    <property type="match status" value="1"/>
</dbReference>
<evidence type="ECO:0000256" key="4">
    <source>
        <dbReference type="PROSITE-ProRule" id="PRU00335"/>
    </source>
</evidence>
<keyword evidence="7" id="KW-1185">Reference proteome</keyword>
<evidence type="ECO:0000256" key="1">
    <source>
        <dbReference type="ARBA" id="ARBA00023015"/>
    </source>
</evidence>
<proteinExistence type="predicted"/>
<evidence type="ECO:0000259" key="5">
    <source>
        <dbReference type="PROSITE" id="PS50977"/>
    </source>
</evidence>
<dbReference type="Pfam" id="PF00440">
    <property type="entry name" value="TetR_N"/>
    <property type="match status" value="1"/>
</dbReference>
<feature type="domain" description="HTH tetR-type" evidence="5">
    <location>
        <begin position="14"/>
        <end position="74"/>
    </location>
</feature>
<dbReference type="InterPro" id="IPR050109">
    <property type="entry name" value="HTH-type_TetR-like_transc_reg"/>
</dbReference>
<feature type="DNA-binding region" description="H-T-H motif" evidence="4">
    <location>
        <begin position="37"/>
        <end position="56"/>
    </location>
</feature>
<accession>A0ABW6PXB5</accession>
<dbReference type="Proteomes" id="UP001601444">
    <property type="component" value="Unassembled WGS sequence"/>
</dbReference>
<organism evidence="6 7">
    <name type="scientific">Nocardia thailandica</name>
    <dbReference type="NCBI Taxonomy" id="257275"/>
    <lineage>
        <taxon>Bacteria</taxon>
        <taxon>Bacillati</taxon>
        <taxon>Actinomycetota</taxon>
        <taxon>Actinomycetes</taxon>
        <taxon>Mycobacteriales</taxon>
        <taxon>Nocardiaceae</taxon>
        <taxon>Nocardia</taxon>
    </lineage>
</organism>
<comment type="caution">
    <text evidence="6">The sequence shown here is derived from an EMBL/GenBank/DDBJ whole genome shotgun (WGS) entry which is preliminary data.</text>
</comment>
<dbReference type="PROSITE" id="PS01081">
    <property type="entry name" value="HTH_TETR_1"/>
    <property type="match status" value="1"/>
</dbReference>
<protein>
    <submittedName>
        <fullName evidence="6">TetR/AcrR family transcriptional regulator</fullName>
    </submittedName>
</protein>
<dbReference type="RefSeq" id="WP_387703226.1">
    <property type="nucleotide sequence ID" value="NZ_JBIAMX010000031.1"/>
</dbReference>
<evidence type="ECO:0000313" key="7">
    <source>
        <dbReference type="Proteomes" id="UP001601444"/>
    </source>
</evidence>
<dbReference type="Gene3D" id="1.10.357.10">
    <property type="entry name" value="Tetracycline Repressor, domain 2"/>
    <property type="match status" value="1"/>
</dbReference>